<proteinExistence type="predicted"/>
<reference evidence="3" key="1">
    <citation type="submission" date="2020-03" db="EMBL/GenBank/DDBJ databases">
        <title>The deep terrestrial virosphere.</title>
        <authorList>
            <person name="Holmfeldt K."/>
            <person name="Nilsson E."/>
            <person name="Simone D."/>
            <person name="Lopez-Fernandez M."/>
            <person name="Wu X."/>
            <person name="de Brujin I."/>
            <person name="Lundin D."/>
            <person name="Andersson A."/>
            <person name="Bertilsson S."/>
            <person name="Dopson M."/>
        </authorList>
    </citation>
    <scope>NUCLEOTIDE SEQUENCE</scope>
    <source>
        <strain evidence="3">MM415B02810</strain>
    </source>
</reference>
<dbReference type="Pfam" id="PF14090">
    <property type="entry name" value="HTH_39"/>
    <property type="match status" value="1"/>
</dbReference>
<name>A0A6M3L4P1_9ZZZZ</name>
<feature type="domain" description="Winged helix-turn-helix" evidence="2">
    <location>
        <begin position="5"/>
        <end position="67"/>
    </location>
</feature>
<evidence type="ECO:0000259" key="2">
    <source>
        <dbReference type="Pfam" id="PF14090"/>
    </source>
</evidence>
<dbReference type="AlphaFoldDB" id="A0A6M3L4P1"/>
<dbReference type="EMBL" id="MT142762">
    <property type="protein sequence ID" value="QJA88208.1"/>
    <property type="molecule type" value="Genomic_DNA"/>
</dbReference>
<protein>
    <submittedName>
        <fullName evidence="3">Putative DNA binding, helix-turn-helix domain containing protein</fullName>
    </submittedName>
</protein>
<gene>
    <name evidence="3" type="ORF">MM415B02810_0006</name>
</gene>
<accession>A0A6M3L4P1</accession>
<feature type="region of interest" description="Disordered" evidence="1">
    <location>
        <begin position="98"/>
        <end position="124"/>
    </location>
</feature>
<evidence type="ECO:0000313" key="3">
    <source>
        <dbReference type="EMBL" id="QJA88208.1"/>
    </source>
</evidence>
<organism evidence="3">
    <name type="scientific">viral metagenome</name>
    <dbReference type="NCBI Taxonomy" id="1070528"/>
    <lineage>
        <taxon>unclassified sequences</taxon>
        <taxon>metagenomes</taxon>
        <taxon>organismal metagenomes</taxon>
    </lineage>
</organism>
<sequence>MKPSAARILALLRQRGAAGLSPAEARLLVGCDRLAARVCELRAEGHDIRTGSETAHGATYARYRLMVPTPAEVHASHVRLGFRSGNCELCPVQLTMLDPQDSAPGSAPSRPGALPWAPRDARPA</sequence>
<dbReference type="InterPro" id="IPR055245">
    <property type="entry name" value="HTH_proteobacteria"/>
</dbReference>
<evidence type="ECO:0000256" key="1">
    <source>
        <dbReference type="SAM" id="MobiDB-lite"/>
    </source>
</evidence>